<dbReference type="InterPro" id="IPR047575">
    <property type="entry name" value="Sm"/>
</dbReference>
<dbReference type="Proteomes" id="UP000000709">
    <property type="component" value="Unassembled WGS sequence"/>
</dbReference>
<evidence type="ECO:0000313" key="12">
    <source>
        <dbReference type="Proteomes" id="UP000000709"/>
    </source>
</evidence>
<accession>G3APS8</accession>
<keyword evidence="6 9" id="KW-0508">mRNA splicing</keyword>
<evidence type="ECO:0000256" key="7">
    <source>
        <dbReference type="ARBA" id="ARBA00023242"/>
    </source>
</evidence>
<dbReference type="InParanoid" id="G3APS8"/>
<evidence type="ECO:0000256" key="5">
    <source>
        <dbReference type="ARBA" id="ARBA00022884"/>
    </source>
</evidence>
<dbReference type="PANTHER" id="PTHR15588">
    <property type="entry name" value="LSM1"/>
    <property type="match status" value="1"/>
</dbReference>
<dbReference type="EMBL" id="GL996502">
    <property type="protein sequence ID" value="EGW32249.1"/>
    <property type="molecule type" value="Genomic_DNA"/>
</dbReference>
<dbReference type="OrthoDB" id="422364at2759"/>
<dbReference type="eggNOG" id="KOG1784">
    <property type="taxonomic scope" value="Eukaryota"/>
</dbReference>
<evidence type="ECO:0000313" key="11">
    <source>
        <dbReference type="EMBL" id="EGW32249.1"/>
    </source>
</evidence>
<name>G3APS8_SPAPN</name>
<sequence>MSDLKEFMGKKVHVITADARFFEGVLQGYDNSTNIILQDCIERILYSEEDVDEENQEIPLGLYIIRGGEVACVGEIDPAKYATIDWSTLKASTLKTTKNPL</sequence>
<dbReference type="GO" id="GO:0071011">
    <property type="term" value="C:precatalytic spliceosome"/>
    <property type="evidence" value="ECO:0007669"/>
    <property type="project" value="TreeGrafter"/>
</dbReference>
<dbReference type="GO" id="GO:0005688">
    <property type="term" value="C:U6 snRNP"/>
    <property type="evidence" value="ECO:0007669"/>
    <property type="project" value="UniProtKB-UniRule"/>
</dbReference>
<dbReference type="GO" id="GO:0030620">
    <property type="term" value="F:U2 snRNA binding"/>
    <property type="evidence" value="ECO:0007669"/>
    <property type="project" value="EnsemblFungi"/>
</dbReference>
<dbReference type="KEGG" id="spaa:SPAPADRAFT_50817"/>
<dbReference type="InterPro" id="IPR044642">
    <property type="entry name" value="PTHR15588"/>
</dbReference>
<dbReference type="PROSITE" id="PS52002">
    <property type="entry name" value="SM"/>
    <property type="match status" value="1"/>
</dbReference>
<dbReference type="InterPro" id="IPR010920">
    <property type="entry name" value="LSM_dom_sf"/>
</dbReference>
<dbReference type="STRING" id="619300.G3APS8"/>
<dbReference type="PANTHER" id="PTHR15588:SF9">
    <property type="entry name" value="U6 SNRNA-ASSOCIATED SM-LIKE PROTEIN LSM8"/>
    <property type="match status" value="1"/>
</dbReference>
<comment type="subunit">
    <text evidence="9">LSm subunits form a heteromer with a doughnut shape.</text>
</comment>
<evidence type="ECO:0000256" key="6">
    <source>
        <dbReference type="ARBA" id="ARBA00023187"/>
    </source>
</evidence>
<evidence type="ECO:0000256" key="9">
    <source>
        <dbReference type="RuleBase" id="RU365048"/>
    </source>
</evidence>
<dbReference type="SUPFAM" id="SSF50182">
    <property type="entry name" value="Sm-like ribonucleoproteins"/>
    <property type="match status" value="1"/>
</dbReference>
<dbReference type="FunCoup" id="G3APS8">
    <property type="interactions" value="436"/>
</dbReference>
<dbReference type="RefSeq" id="XP_007375525.1">
    <property type="nucleotide sequence ID" value="XM_007375463.1"/>
</dbReference>
<dbReference type="InterPro" id="IPR001163">
    <property type="entry name" value="Sm_dom_euk/arc"/>
</dbReference>
<feature type="domain" description="Sm" evidence="10">
    <location>
        <begin position="1"/>
        <end position="79"/>
    </location>
</feature>
<comment type="function">
    <text evidence="9">Plays role in pre-mRNA splicing as component of the U4/U6-U5 tri-snRNP complex that is involved in spliceosome assembly, and as component of the precatalytic spliceosome (spliceosome B complex). The heptameric LSM2-8 complex binds specifically to the 3'-terminal U-tract of U6 snRNA.</text>
</comment>
<evidence type="ECO:0000256" key="3">
    <source>
        <dbReference type="ARBA" id="ARBA00022664"/>
    </source>
</evidence>
<evidence type="ECO:0000256" key="2">
    <source>
        <dbReference type="ARBA" id="ARBA00006850"/>
    </source>
</evidence>
<keyword evidence="4 9" id="KW-0747">Spliceosome</keyword>
<dbReference type="GO" id="GO:0003729">
    <property type="term" value="F:mRNA binding"/>
    <property type="evidence" value="ECO:0007669"/>
    <property type="project" value="TreeGrafter"/>
</dbReference>
<keyword evidence="3 9" id="KW-0507">mRNA processing</keyword>
<comment type="subcellular location">
    <subcellularLocation>
        <location evidence="1 9">Nucleus</location>
    </subcellularLocation>
</comment>
<dbReference type="GO" id="GO:0046540">
    <property type="term" value="C:U4/U6 x U5 tri-snRNP complex"/>
    <property type="evidence" value="ECO:0007669"/>
    <property type="project" value="UniProtKB-UniRule"/>
</dbReference>
<dbReference type="GeneID" id="18871489"/>
<evidence type="ECO:0000256" key="1">
    <source>
        <dbReference type="ARBA" id="ARBA00004123"/>
    </source>
</evidence>
<keyword evidence="7 9" id="KW-0539">Nucleus</keyword>
<keyword evidence="5 9" id="KW-0694">RNA-binding</keyword>
<dbReference type="HOGENOM" id="CLU_076902_8_1_1"/>
<dbReference type="GO" id="GO:0005682">
    <property type="term" value="C:U5 snRNP"/>
    <property type="evidence" value="ECO:0007669"/>
    <property type="project" value="EnsemblFungi"/>
</dbReference>
<evidence type="ECO:0000259" key="10">
    <source>
        <dbReference type="PROSITE" id="PS52002"/>
    </source>
</evidence>
<dbReference type="FunFam" id="2.30.30.100:FF:000027">
    <property type="entry name" value="U6 snRNA-associated Sm-like protein LSm8"/>
    <property type="match status" value="1"/>
</dbReference>
<organism evidence="12">
    <name type="scientific">Spathaspora passalidarum (strain NRRL Y-27907 / 11-Y1)</name>
    <dbReference type="NCBI Taxonomy" id="619300"/>
    <lineage>
        <taxon>Eukaryota</taxon>
        <taxon>Fungi</taxon>
        <taxon>Dikarya</taxon>
        <taxon>Ascomycota</taxon>
        <taxon>Saccharomycotina</taxon>
        <taxon>Pichiomycetes</taxon>
        <taxon>Debaryomycetaceae</taxon>
        <taxon>Spathaspora</taxon>
    </lineage>
</organism>
<dbReference type="Pfam" id="PF01423">
    <property type="entry name" value="LSM"/>
    <property type="match status" value="1"/>
</dbReference>
<dbReference type="InterPro" id="IPR034103">
    <property type="entry name" value="Lsm8"/>
</dbReference>
<dbReference type="AlphaFoldDB" id="G3APS8"/>
<keyword evidence="12" id="KW-1185">Reference proteome</keyword>
<dbReference type="SMART" id="SM00651">
    <property type="entry name" value="Sm"/>
    <property type="match status" value="1"/>
</dbReference>
<comment type="similarity">
    <text evidence="2 9">Belongs to the snRNP Sm proteins family.</text>
</comment>
<dbReference type="GO" id="GO:0000398">
    <property type="term" value="P:mRNA splicing, via spliceosome"/>
    <property type="evidence" value="ECO:0007669"/>
    <property type="project" value="UniProtKB-UniRule"/>
</dbReference>
<dbReference type="OMA" id="AACDQTT"/>
<reference evidence="11 12" key="1">
    <citation type="journal article" date="2011" name="Proc. Natl. Acad. Sci. U.S.A.">
        <title>Comparative genomics of xylose-fermenting fungi for enhanced biofuel production.</title>
        <authorList>
            <person name="Wohlbach D.J."/>
            <person name="Kuo A."/>
            <person name="Sato T.K."/>
            <person name="Potts K.M."/>
            <person name="Salamov A.A."/>
            <person name="LaButti K.M."/>
            <person name="Sun H."/>
            <person name="Clum A."/>
            <person name="Pangilinan J.L."/>
            <person name="Lindquist E.A."/>
            <person name="Lucas S."/>
            <person name="Lapidus A."/>
            <person name="Jin M."/>
            <person name="Gunawan C."/>
            <person name="Balan V."/>
            <person name="Dale B.E."/>
            <person name="Jeffries T.W."/>
            <person name="Zinkel R."/>
            <person name="Barry K.W."/>
            <person name="Grigoriev I.V."/>
            <person name="Gasch A.P."/>
        </authorList>
    </citation>
    <scope>NUCLEOTIDE SEQUENCE [LARGE SCALE GENOMIC DNA]</scope>
    <source>
        <strain evidence="12">NRRL Y-27907 / 11-Y1</strain>
    </source>
</reference>
<dbReference type="Gene3D" id="2.30.30.100">
    <property type="match status" value="1"/>
</dbReference>
<gene>
    <name evidence="9" type="primary">LSM8</name>
    <name evidence="11" type="ORF">SPAPADRAFT_50817</name>
</gene>
<keyword evidence="8 9" id="KW-0687">Ribonucleoprotein</keyword>
<dbReference type="CDD" id="cd01727">
    <property type="entry name" value="LSm8"/>
    <property type="match status" value="1"/>
</dbReference>
<evidence type="ECO:0000256" key="4">
    <source>
        <dbReference type="ARBA" id="ARBA00022728"/>
    </source>
</evidence>
<protein>
    <recommendedName>
        <fullName evidence="9">LSM2-LSM8 complex subunit LSM8</fullName>
    </recommendedName>
</protein>
<proteinExistence type="inferred from homology"/>
<evidence type="ECO:0000256" key="8">
    <source>
        <dbReference type="ARBA" id="ARBA00023274"/>
    </source>
</evidence>